<dbReference type="PROSITE" id="PS50890">
    <property type="entry name" value="PUA"/>
    <property type="match status" value="1"/>
</dbReference>
<dbReference type="Gene3D" id="2.30.130.10">
    <property type="entry name" value="PUA domain"/>
    <property type="match status" value="1"/>
</dbReference>
<dbReference type="KEGG" id="lpan:LPMP_331420"/>
<dbReference type="OrthoDB" id="27490at2759"/>
<dbReference type="InterPro" id="IPR005155">
    <property type="entry name" value="UPF0113_PUA"/>
</dbReference>
<sequence>MRSLTDEETKKLFDKLAQYIGANTTHLLERKGEEEHVFRLHKNRIWYMPLRLAKLASCVSKTNLMGIGVLFAKVTHNGNVRIQVTALEYIAQYSLFKIWVKPNQEQRFLYGGNVSRAGLGRITESTPKYQKVAVFSMGDIPLGFGVAAQSTLECRKCEMNTQVLFHEADVGEYLRDEARMT</sequence>
<feature type="domain" description="PUA" evidence="7">
    <location>
        <begin position="96"/>
        <end position="171"/>
    </location>
</feature>
<keyword evidence="4 6" id="KW-0694">RNA-binding</keyword>
<keyword evidence="3 6" id="KW-0690">Ribosome biogenesis</keyword>
<dbReference type="Pfam" id="PF03657">
    <property type="entry name" value="UPF0113"/>
    <property type="match status" value="1"/>
</dbReference>
<dbReference type="Proteomes" id="UP000063063">
    <property type="component" value="Chromosome 33"/>
</dbReference>
<dbReference type="eggNOG" id="KOG3492">
    <property type="taxonomic scope" value="Eukaryota"/>
</dbReference>
<name>A0A088RZI7_LEIPA</name>
<dbReference type="CDD" id="cd21146">
    <property type="entry name" value="Nip7_N_euk"/>
    <property type="match status" value="1"/>
</dbReference>
<comment type="subunit">
    <text evidence="6">Interacts with pre-ribosome complex.</text>
</comment>
<organism evidence="8 9">
    <name type="scientific">Leishmania panamensis</name>
    <dbReference type="NCBI Taxonomy" id="5679"/>
    <lineage>
        <taxon>Eukaryota</taxon>
        <taxon>Discoba</taxon>
        <taxon>Euglenozoa</taxon>
        <taxon>Kinetoplastea</taxon>
        <taxon>Metakinetoplastina</taxon>
        <taxon>Trypanosomatida</taxon>
        <taxon>Trypanosomatidae</taxon>
        <taxon>Leishmaniinae</taxon>
        <taxon>Leishmania</taxon>
        <taxon>Leishmania guyanensis species complex</taxon>
    </lineage>
</organism>
<dbReference type="InterPro" id="IPR055359">
    <property type="entry name" value="Nip7_N_euk"/>
</dbReference>
<gene>
    <name evidence="8" type="ORF">LPMP_331420</name>
</gene>
<dbReference type="Gene3D" id="3.10.450.220">
    <property type="match status" value="1"/>
</dbReference>
<dbReference type="PIRSF" id="PIRSF017190">
    <property type="entry name" value="Rbsml_synth_fac_NIP7"/>
    <property type="match status" value="1"/>
</dbReference>
<evidence type="ECO:0000256" key="3">
    <source>
        <dbReference type="ARBA" id="ARBA00022517"/>
    </source>
</evidence>
<dbReference type="Pfam" id="PF17833">
    <property type="entry name" value="pre-PUA_NIP7"/>
    <property type="match status" value="1"/>
</dbReference>
<evidence type="ECO:0000256" key="6">
    <source>
        <dbReference type="PIRNR" id="PIRNR017190"/>
    </source>
</evidence>
<evidence type="ECO:0000259" key="7">
    <source>
        <dbReference type="SMART" id="SM00359"/>
    </source>
</evidence>
<keyword evidence="5 6" id="KW-0539">Nucleus</keyword>
<dbReference type="CDD" id="cd21151">
    <property type="entry name" value="PUA_Nip7-like"/>
    <property type="match status" value="1"/>
</dbReference>
<dbReference type="FunFam" id="2.30.130.10:FF:000002">
    <property type="entry name" value="60S ribosome subunit biogenesis protein NIP7 homolog"/>
    <property type="match status" value="1"/>
</dbReference>
<dbReference type="SUPFAM" id="SSF88697">
    <property type="entry name" value="PUA domain-like"/>
    <property type="match status" value="1"/>
</dbReference>
<reference evidence="8 9" key="1">
    <citation type="journal article" date="2015" name="Sci. Rep.">
        <title>The genome of Leishmania panamensis: insights into genomics of the L. (Viannia) subgenus.</title>
        <authorList>
            <person name="Llanes A."/>
            <person name="Restrepo C.M."/>
            <person name="Vecchio G.D."/>
            <person name="Anguizola F.J."/>
            <person name="Lleonart R."/>
        </authorList>
    </citation>
    <scope>NUCLEOTIDE SEQUENCE [LARGE SCALE GENOMIC DNA]</scope>
    <source>
        <strain evidence="8 9">MHOM/PA/94/PSC-1</strain>
    </source>
</reference>
<proteinExistence type="inferred from homology"/>
<dbReference type="InterPro" id="IPR002478">
    <property type="entry name" value="PUA"/>
</dbReference>
<comment type="subcellular location">
    <subcellularLocation>
        <location evidence="1">Nucleus</location>
        <location evidence="1">Nucleolus</location>
    </subcellularLocation>
</comment>
<dbReference type="InterPro" id="IPR016686">
    <property type="entry name" value="Ribosomal_synth_fac_NIP7"/>
</dbReference>
<dbReference type="GO" id="GO:0005730">
    <property type="term" value="C:nucleolus"/>
    <property type="evidence" value="ECO:0007669"/>
    <property type="project" value="UniProtKB-SubCell"/>
</dbReference>
<evidence type="ECO:0000256" key="2">
    <source>
        <dbReference type="ARBA" id="ARBA00009895"/>
    </source>
</evidence>
<dbReference type="VEuPathDB" id="TriTrypDB:LPMP_331420"/>
<dbReference type="FunFam" id="3.10.450.220:FF:000001">
    <property type="entry name" value="60S ribosome subunit biogenesis protein NIP7 homolog"/>
    <property type="match status" value="1"/>
</dbReference>
<protein>
    <recommendedName>
        <fullName evidence="6">60S ribosome subunit biogenesis protein NIP7 homolog</fullName>
    </recommendedName>
</protein>
<comment type="function">
    <text evidence="6">Required for proper 27S pre-rRNA processing and 60S ribosome subunit assembly.</text>
</comment>
<dbReference type="AlphaFoldDB" id="A0A088RZI7"/>
<dbReference type="SMART" id="SM00359">
    <property type="entry name" value="PUA"/>
    <property type="match status" value="1"/>
</dbReference>
<evidence type="ECO:0000256" key="5">
    <source>
        <dbReference type="ARBA" id="ARBA00023242"/>
    </source>
</evidence>
<dbReference type="GO" id="GO:0003723">
    <property type="term" value="F:RNA binding"/>
    <property type="evidence" value="ECO:0007669"/>
    <property type="project" value="UniProtKB-KW"/>
</dbReference>
<keyword evidence="9" id="KW-1185">Reference proteome</keyword>
<dbReference type="VEuPathDB" id="TriTrypDB:LPAL13_330020000"/>
<dbReference type="InterPro" id="IPR040598">
    <property type="entry name" value="NIP7_N"/>
</dbReference>
<evidence type="ECO:0000313" key="9">
    <source>
        <dbReference type="Proteomes" id="UP000063063"/>
    </source>
</evidence>
<dbReference type="GeneID" id="22578295"/>
<comment type="similarity">
    <text evidence="2 6">Belongs to the NIP7 family.</text>
</comment>
<dbReference type="InterPro" id="IPR015947">
    <property type="entry name" value="PUA-like_sf"/>
</dbReference>
<dbReference type="SMR" id="A0A088RZI7"/>
<evidence type="ECO:0000256" key="4">
    <source>
        <dbReference type="ARBA" id="ARBA00022884"/>
    </source>
</evidence>
<evidence type="ECO:0000256" key="1">
    <source>
        <dbReference type="ARBA" id="ARBA00004604"/>
    </source>
</evidence>
<dbReference type="RefSeq" id="XP_010702234.1">
    <property type="nucleotide sequence ID" value="XM_010703932.1"/>
</dbReference>
<dbReference type="GO" id="GO:0042255">
    <property type="term" value="P:ribosome assembly"/>
    <property type="evidence" value="ECO:0007669"/>
    <property type="project" value="InterPro"/>
</dbReference>
<evidence type="ECO:0000313" key="8">
    <source>
        <dbReference type="EMBL" id="AIO01434.1"/>
    </source>
</evidence>
<dbReference type="EMBL" id="CP009402">
    <property type="protein sequence ID" value="AIO01434.1"/>
    <property type="molecule type" value="Genomic_DNA"/>
</dbReference>
<dbReference type="PANTHER" id="PTHR23415">
    <property type="entry name" value="CYCLIN-DEPENDENT KINASES REGULATORY SUBUNIT/60S RIBOSOME SUBUNIT BIOGENESIS PROTEIN NIP7"/>
    <property type="match status" value="1"/>
</dbReference>
<dbReference type="InterPro" id="IPR036974">
    <property type="entry name" value="PUA_sf"/>
</dbReference>
<dbReference type="SUPFAM" id="SSF88802">
    <property type="entry name" value="Pre-PUA domain"/>
    <property type="match status" value="1"/>
</dbReference>
<accession>A0A088RZI7</accession>